<keyword evidence="7 13" id="KW-0594">Phospholipid biosynthesis</keyword>
<dbReference type="PANTHER" id="PTHR11728:SF1">
    <property type="entry name" value="GLYCEROL-3-PHOSPHATE DEHYDROGENASE [NAD(+)] 2, CHLOROPLASTIC"/>
    <property type="match status" value="1"/>
</dbReference>
<evidence type="ECO:0000259" key="18">
    <source>
        <dbReference type="Pfam" id="PF01210"/>
    </source>
</evidence>
<dbReference type="GO" id="GO:0047952">
    <property type="term" value="F:glycerol-3-phosphate dehydrogenase [NAD(P)+] activity"/>
    <property type="evidence" value="ECO:0007669"/>
    <property type="project" value="UniProtKB-UniRule"/>
</dbReference>
<feature type="active site" description="Proton acceptor" evidence="13 14">
    <location>
        <position position="192"/>
    </location>
</feature>
<evidence type="ECO:0000256" key="4">
    <source>
        <dbReference type="ARBA" id="ARBA00023002"/>
    </source>
</evidence>
<keyword evidence="8 13" id="KW-1208">Phospholipid metabolism</keyword>
<name>A0A6B2M204_9BACT</name>
<keyword evidence="3 13" id="KW-0521">NADP</keyword>
<evidence type="ECO:0000256" key="12">
    <source>
        <dbReference type="ARBA" id="ARBA00080511"/>
    </source>
</evidence>
<dbReference type="NCBIfam" id="NF000940">
    <property type="entry name" value="PRK00094.1-2"/>
    <property type="match status" value="1"/>
</dbReference>
<feature type="binding site" evidence="16">
    <location>
        <position position="140"/>
    </location>
    <ligand>
        <name>NAD(+)</name>
        <dbReference type="ChEBI" id="CHEBI:57540"/>
    </ligand>
</feature>
<evidence type="ECO:0000256" key="8">
    <source>
        <dbReference type="ARBA" id="ARBA00023264"/>
    </source>
</evidence>
<accession>A0A6B2M204</accession>
<comment type="function">
    <text evidence="13">Catalyzes the reduction of the glycolytic intermediate dihydroxyacetone phosphate (DHAP) to sn-glycerol 3-phosphate (G3P), the key precursor for phospholipid synthesis.</text>
</comment>
<organism evidence="20 21">
    <name type="scientific">Oceanipulchritudo coccoides</name>
    <dbReference type="NCBI Taxonomy" id="2706888"/>
    <lineage>
        <taxon>Bacteria</taxon>
        <taxon>Pseudomonadati</taxon>
        <taxon>Verrucomicrobiota</taxon>
        <taxon>Opitutia</taxon>
        <taxon>Puniceicoccales</taxon>
        <taxon>Oceanipulchritudinaceae</taxon>
        <taxon>Oceanipulchritudo</taxon>
    </lineage>
</organism>
<comment type="subcellular location">
    <subcellularLocation>
        <location evidence="13">Cytoplasm</location>
    </subcellularLocation>
</comment>
<feature type="binding site" evidence="16">
    <location>
        <position position="256"/>
    </location>
    <ligand>
        <name>NAD(+)</name>
        <dbReference type="ChEBI" id="CHEBI:57540"/>
    </ligand>
</feature>
<gene>
    <name evidence="13" type="primary">gpsA</name>
    <name evidence="20" type="ORF">G0Q06_05120</name>
</gene>
<feature type="binding site" evidence="15">
    <location>
        <position position="108"/>
    </location>
    <ligand>
        <name>substrate</name>
    </ligand>
</feature>
<keyword evidence="13" id="KW-0547">Nucleotide-binding</keyword>
<evidence type="ECO:0000313" key="21">
    <source>
        <dbReference type="Proteomes" id="UP000478417"/>
    </source>
</evidence>
<dbReference type="SUPFAM" id="SSF48179">
    <property type="entry name" value="6-phosphogluconate dehydrogenase C-terminal domain-like"/>
    <property type="match status" value="1"/>
</dbReference>
<feature type="binding site" evidence="13">
    <location>
        <position position="245"/>
    </location>
    <ligand>
        <name>sn-glycerol 3-phosphate</name>
        <dbReference type="ChEBI" id="CHEBI:57597"/>
    </ligand>
</feature>
<feature type="binding site" evidence="13">
    <location>
        <position position="11"/>
    </location>
    <ligand>
        <name>NADPH</name>
        <dbReference type="ChEBI" id="CHEBI:57783"/>
    </ligand>
</feature>
<dbReference type="NCBIfam" id="NF000942">
    <property type="entry name" value="PRK00094.1-4"/>
    <property type="match status" value="1"/>
</dbReference>
<evidence type="ECO:0000256" key="17">
    <source>
        <dbReference type="RuleBase" id="RU000437"/>
    </source>
</evidence>
<protein>
    <recommendedName>
        <fullName evidence="11 13">Glycerol-3-phosphate dehydrogenase [NAD(P)+]</fullName>
        <ecNumber evidence="10 13">1.1.1.94</ecNumber>
    </recommendedName>
    <alternativeName>
        <fullName evidence="13">NAD(P)(+)-dependent glycerol-3-phosphate dehydrogenase</fullName>
    </alternativeName>
    <alternativeName>
        <fullName evidence="12 13">NAD(P)H-dependent dihydroxyacetone-phosphate reductase</fullName>
    </alternativeName>
</protein>
<evidence type="ECO:0000256" key="2">
    <source>
        <dbReference type="ARBA" id="ARBA00022516"/>
    </source>
</evidence>
<feature type="domain" description="Glycerol-3-phosphate dehydrogenase NAD-dependent N-terminal" evidence="18">
    <location>
        <begin position="3"/>
        <end position="158"/>
    </location>
</feature>
<evidence type="ECO:0000256" key="9">
    <source>
        <dbReference type="ARBA" id="ARBA00052716"/>
    </source>
</evidence>
<dbReference type="Proteomes" id="UP000478417">
    <property type="component" value="Unassembled WGS sequence"/>
</dbReference>
<feature type="binding site" evidence="13">
    <location>
        <position position="108"/>
    </location>
    <ligand>
        <name>NADPH</name>
        <dbReference type="ChEBI" id="CHEBI:57783"/>
    </ligand>
</feature>
<evidence type="ECO:0000256" key="5">
    <source>
        <dbReference type="ARBA" id="ARBA00023027"/>
    </source>
</evidence>
<comment type="similarity">
    <text evidence="1 13 17">Belongs to the NAD-dependent glycerol-3-phosphate dehydrogenase family.</text>
</comment>
<dbReference type="Gene3D" id="3.40.50.720">
    <property type="entry name" value="NAD(P)-binding Rossmann-like Domain"/>
    <property type="match status" value="1"/>
</dbReference>
<dbReference type="Gene3D" id="1.10.1040.10">
    <property type="entry name" value="N-(1-d-carboxylethyl)-l-norvaline Dehydrogenase, domain 2"/>
    <property type="match status" value="1"/>
</dbReference>
<dbReference type="GO" id="GO:0046168">
    <property type="term" value="P:glycerol-3-phosphate catabolic process"/>
    <property type="evidence" value="ECO:0007669"/>
    <property type="project" value="InterPro"/>
</dbReference>
<dbReference type="SUPFAM" id="SSF51735">
    <property type="entry name" value="NAD(P)-binding Rossmann-fold domains"/>
    <property type="match status" value="1"/>
</dbReference>
<evidence type="ECO:0000313" key="20">
    <source>
        <dbReference type="EMBL" id="NDV61825.1"/>
    </source>
</evidence>
<dbReference type="PIRSF" id="PIRSF000114">
    <property type="entry name" value="Glycerol-3-P_dh"/>
    <property type="match status" value="1"/>
</dbReference>
<evidence type="ECO:0000256" key="6">
    <source>
        <dbReference type="ARBA" id="ARBA00023098"/>
    </source>
</evidence>
<keyword evidence="13" id="KW-0963">Cytoplasm</keyword>
<sequence>MNICILPAGAWGTALAIHLSRNGHSVTLVPHTLEEAMDMGSCRENKRFFPGHPLPSDLQIGFEIKPALMEADVCILACPSKFLRSVCQNVRSQLGEAKSLKLFITICKGLEEGTNDIPSTILEKELPGYFHGVLSGPTFASQVAEGQPSALVLATNASDELKLALQEAISGENLRVYTSTDMVGVELGGCLKNVYAIASGMCDGLGLRDNSRAALLTRALHEMVRVGVALGGSIETFYGLTGFGDLVLTCNGEESRNRTFGELYAKGESIKSLIEEKQMTVEGYRTSHCFHHICVEKGIDAPILEQIYRILYEGQTAGEAIRALMSRELKSEH</sequence>
<feature type="binding site" evidence="13">
    <location>
        <position position="282"/>
    </location>
    <ligand>
        <name>NADPH</name>
        <dbReference type="ChEBI" id="CHEBI:57783"/>
    </ligand>
</feature>
<feature type="domain" description="Glycerol-3-phosphate dehydrogenase NAD-dependent C-terminal" evidence="19">
    <location>
        <begin position="181"/>
        <end position="321"/>
    </location>
</feature>
<feature type="binding site" evidence="13">
    <location>
        <position position="138"/>
    </location>
    <ligand>
        <name>sn-glycerol 3-phosphate</name>
        <dbReference type="ChEBI" id="CHEBI:57597"/>
    </ligand>
</feature>
<comment type="caution">
    <text evidence="13">Lacks conserved residue(s) required for the propagation of feature annotation.</text>
</comment>
<proteinExistence type="inferred from homology"/>
<comment type="caution">
    <text evidence="20">The sequence shown here is derived from an EMBL/GenBank/DDBJ whole genome shotgun (WGS) entry which is preliminary data.</text>
</comment>
<dbReference type="GO" id="GO:0008654">
    <property type="term" value="P:phospholipid biosynthetic process"/>
    <property type="evidence" value="ECO:0007669"/>
    <property type="project" value="UniProtKB-KW"/>
</dbReference>
<dbReference type="GO" id="GO:0005975">
    <property type="term" value="P:carbohydrate metabolic process"/>
    <property type="evidence" value="ECO:0007669"/>
    <property type="project" value="InterPro"/>
</dbReference>
<reference evidence="20 21" key="1">
    <citation type="submission" date="2020-02" db="EMBL/GenBank/DDBJ databases">
        <title>Albibacoteraceae fam. nov., the first described family within the subdivision 4 Verrucomicrobia.</title>
        <authorList>
            <person name="Xi F."/>
        </authorList>
    </citation>
    <scope>NUCLEOTIDE SEQUENCE [LARGE SCALE GENOMIC DNA]</scope>
    <source>
        <strain evidence="20 21">CK1056</strain>
    </source>
</reference>
<dbReference type="InterPro" id="IPR036291">
    <property type="entry name" value="NAD(P)-bd_dom_sf"/>
</dbReference>
<feature type="binding site" evidence="13">
    <location>
        <position position="255"/>
    </location>
    <ligand>
        <name>sn-glycerol 3-phosphate</name>
        <dbReference type="ChEBI" id="CHEBI:57597"/>
    </ligand>
</feature>
<feature type="binding site" evidence="15">
    <location>
        <begin position="256"/>
        <end position="257"/>
    </location>
    <ligand>
        <name>substrate</name>
    </ligand>
</feature>
<dbReference type="AlphaFoldDB" id="A0A6B2M204"/>
<evidence type="ECO:0000256" key="16">
    <source>
        <dbReference type="PIRSR" id="PIRSR000114-3"/>
    </source>
</evidence>
<keyword evidence="6 13" id="KW-0443">Lipid metabolism</keyword>
<comment type="catalytic activity">
    <reaction evidence="13">
        <text>sn-glycerol 3-phosphate + NAD(+) = dihydroxyacetone phosphate + NADH + H(+)</text>
        <dbReference type="Rhea" id="RHEA:11092"/>
        <dbReference type="ChEBI" id="CHEBI:15378"/>
        <dbReference type="ChEBI" id="CHEBI:57540"/>
        <dbReference type="ChEBI" id="CHEBI:57597"/>
        <dbReference type="ChEBI" id="CHEBI:57642"/>
        <dbReference type="ChEBI" id="CHEBI:57945"/>
        <dbReference type="EC" id="1.1.1.94"/>
    </reaction>
</comment>
<dbReference type="EC" id="1.1.1.94" evidence="10 13"/>
<comment type="catalytic activity">
    <reaction evidence="9">
        <text>sn-glycerol 3-phosphate + NADP(+) = dihydroxyacetone phosphate + NADPH + H(+)</text>
        <dbReference type="Rhea" id="RHEA:11096"/>
        <dbReference type="ChEBI" id="CHEBI:15378"/>
        <dbReference type="ChEBI" id="CHEBI:57597"/>
        <dbReference type="ChEBI" id="CHEBI:57642"/>
        <dbReference type="ChEBI" id="CHEBI:57783"/>
        <dbReference type="ChEBI" id="CHEBI:58349"/>
        <dbReference type="EC" id="1.1.1.94"/>
    </reaction>
    <physiologicalReaction direction="right-to-left" evidence="9">
        <dbReference type="Rhea" id="RHEA:11098"/>
    </physiologicalReaction>
</comment>
<evidence type="ECO:0000256" key="14">
    <source>
        <dbReference type="PIRSR" id="PIRSR000114-1"/>
    </source>
</evidence>
<feature type="binding site" evidence="13">
    <location>
        <position position="192"/>
    </location>
    <ligand>
        <name>sn-glycerol 3-phosphate</name>
        <dbReference type="ChEBI" id="CHEBI:57597"/>
    </ligand>
</feature>
<dbReference type="InterPro" id="IPR008927">
    <property type="entry name" value="6-PGluconate_DH-like_C_sf"/>
</dbReference>
<feature type="binding site" evidence="13">
    <location>
        <position position="257"/>
    </location>
    <ligand>
        <name>sn-glycerol 3-phosphate</name>
        <dbReference type="ChEBI" id="CHEBI:57597"/>
    </ligand>
</feature>
<evidence type="ECO:0000256" key="1">
    <source>
        <dbReference type="ARBA" id="ARBA00011009"/>
    </source>
</evidence>
<feature type="binding site" evidence="13">
    <location>
        <position position="31"/>
    </location>
    <ligand>
        <name>NADPH</name>
        <dbReference type="ChEBI" id="CHEBI:57783"/>
    </ligand>
</feature>
<dbReference type="FunFam" id="3.40.50.720:FF:000019">
    <property type="entry name" value="Glycerol-3-phosphate dehydrogenase [NAD(P)+]"/>
    <property type="match status" value="1"/>
</dbReference>
<dbReference type="InterPro" id="IPR011128">
    <property type="entry name" value="G3P_DH_NAD-dep_N"/>
</dbReference>
<dbReference type="GO" id="GO:0005829">
    <property type="term" value="C:cytosol"/>
    <property type="evidence" value="ECO:0007669"/>
    <property type="project" value="TreeGrafter"/>
</dbReference>
<dbReference type="InterPro" id="IPR006168">
    <property type="entry name" value="G3P_DH_NAD-dep"/>
</dbReference>
<keyword evidence="4 13" id="KW-0560">Oxidoreductase</keyword>
<feature type="binding site" evidence="16">
    <location>
        <position position="82"/>
    </location>
    <ligand>
        <name>NAD(+)</name>
        <dbReference type="ChEBI" id="CHEBI:57540"/>
    </ligand>
</feature>
<evidence type="ECO:0000256" key="3">
    <source>
        <dbReference type="ARBA" id="ARBA00022857"/>
    </source>
</evidence>
<dbReference type="FunFam" id="1.10.1040.10:FF:000001">
    <property type="entry name" value="Glycerol-3-phosphate dehydrogenase [NAD(P)+]"/>
    <property type="match status" value="1"/>
</dbReference>
<feature type="binding site" evidence="13">
    <location>
        <position position="256"/>
    </location>
    <ligand>
        <name>sn-glycerol 3-phosphate</name>
        <dbReference type="ChEBI" id="CHEBI:57597"/>
    </ligand>
</feature>
<evidence type="ECO:0000259" key="19">
    <source>
        <dbReference type="Pfam" id="PF07479"/>
    </source>
</evidence>
<feature type="binding site" evidence="13">
    <location>
        <position position="108"/>
    </location>
    <ligand>
        <name>sn-glycerol 3-phosphate</name>
        <dbReference type="ChEBI" id="CHEBI:57597"/>
    </ligand>
</feature>
<dbReference type="RefSeq" id="WP_163963096.1">
    <property type="nucleotide sequence ID" value="NZ_JAAGNX010000001.1"/>
</dbReference>
<dbReference type="PANTHER" id="PTHR11728">
    <property type="entry name" value="GLYCEROL-3-PHOSPHATE DEHYDROGENASE"/>
    <property type="match status" value="1"/>
</dbReference>
<dbReference type="GO" id="GO:0006650">
    <property type="term" value="P:glycerophospholipid metabolic process"/>
    <property type="evidence" value="ECO:0007669"/>
    <property type="project" value="UniProtKB-UniRule"/>
</dbReference>
<keyword evidence="2 13" id="KW-0444">Lipid biosynthesis</keyword>
<dbReference type="UniPathway" id="UPA00940"/>
<dbReference type="InterPro" id="IPR013328">
    <property type="entry name" value="6PGD_dom2"/>
</dbReference>
<comment type="pathway">
    <text evidence="13">Membrane lipid metabolism; glycerophospholipid metabolism.</text>
</comment>
<evidence type="ECO:0000256" key="15">
    <source>
        <dbReference type="PIRSR" id="PIRSR000114-2"/>
    </source>
</evidence>
<dbReference type="EMBL" id="JAAGNX010000001">
    <property type="protein sequence ID" value="NDV61825.1"/>
    <property type="molecule type" value="Genomic_DNA"/>
</dbReference>
<evidence type="ECO:0000256" key="13">
    <source>
        <dbReference type="HAMAP-Rule" id="MF_00394"/>
    </source>
</evidence>
<evidence type="ECO:0000256" key="7">
    <source>
        <dbReference type="ARBA" id="ARBA00023209"/>
    </source>
</evidence>
<dbReference type="HAMAP" id="MF_00394">
    <property type="entry name" value="NAD_Glyc3P_dehydrog"/>
    <property type="match status" value="1"/>
</dbReference>
<keyword evidence="5 13" id="KW-0520">NAD</keyword>
<dbReference type="GO" id="GO:0046167">
    <property type="term" value="P:glycerol-3-phosphate biosynthetic process"/>
    <property type="evidence" value="ECO:0007669"/>
    <property type="project" value="UniProtKB-UniRule"/>
</dbReference>
<dbReference type="GO" id="GO:0051287">
    <property type="term" value="F:NAD binding"/>
    <property type="evidence" value="ECO:0007669"/>
    <property type="project" value="InterPro"/>
</dbReference>
<dbReference type="InterPro" id="IPR006109">
    <property type="entry name" value="G3P_DH_NAD-dep_C"/>
</dbReference>
<dbReference type="PRINTS" id="PR00077">
    <property type="entry name" value="GPDHDRGNASE"/>
</dbReference>
<feature type="binding site" evidence="13">
    <location>
        <position position="136"/>
    </location>
    <ligand>
        <name>sn-glycerol 3-phosphate</name>
        <dbReference type="ChEBI" id="CHEBI:57597"/>
    </ligand>
</feature>
<evidence type="ECO:0000256" key="10">
    <source>
        <dbReference type="ARBA" id="ARBA00066687"/>
    </source>
</evidence>
<dbReference type="Pfam" id="PF01210">
    <property type="entry name" value="NAD_Gly3P_dh_N"/>
    <property type="match status" value="1"/>
</dbReference>
<feature type="binding site" evidence="13">
    <location>
        <position position="140"/>
    </location>
    <ligand>
        <name>NADPH</name>
        <dbReference type="ChEBI" id="CHEBI:57783"/>
    </ligand>
</feature>
<feature type="binding site" evidence="13">
    <location>
        <position position="256"/>
    </location>
    <ligand>
        <name>NADPH</name>
        <dbReference type="ChEBI" id="CHEBI:57783"/>
    </ligand>
</feature>
<dbReference type="Pfam" id="PF07479">
    <property type="entry name" value="NAD_Gly3P_dh_C"/>
    <property type="match status" value="1"/>
</dbReference>
<evidence type="ECO:0000256" key="11">
    <source>
        <dbReference type="ARBA" id="ARBA00069372"/>
    </source>
</evidence>
<keyword evidence="21" id="KW-1185">Reference proteome</keyword>